<accession>A0AAX6HSI7</accession>
<keyword evidence="2" id="KW-1185">Reference proteome</keyword>
<organism evidence="1 2">
    <name type="scientific">Iris pallida</name>
    <name type="common">Sweet iris</name>
    <dbReference type="NCBI Taxonomy" id="29817"/>
    <lineage>
        <taxon>Eukaryota</taxon>
        <taxon>Viridiplantae</taxon>
        <taxon>Streptophyta</taxon>
        <taxon>Embryophyta</taxon>
        <taxon>Tracheophyta</taxon>
        <taxon>Spermatophyta</taxon>
        <taxon>Magnoliopsida</taxon>
        <taxon>Liliopsida</taxon>
        <taxon>Asparagales</taxon>
        <taxon>Iridaceae</taxon>
        <taxon>Iridoideae</taxon>
        <taxon>Irideae</taxon>
        <taxon>Iris</taxon>
    </lineage>
</organism>
<protein>
    <submittedName>
        <fullName evidence="1">Photosystem I assembly protein Ycf3-like</fullName>
    </submittedName>
</protein>
<sequence>MNDHNGCRLNPMEIMRKLYRIIIKLRDQKSTPMIEVIYYII</sequence>
<dbReference type="Proteomes" id="UP001140949">
    <property type="component" value="Unassembled WGS sequence"/>
</dbReference>
<gene>
    <name evidence="1" type="ORF">M6B38_294840</name>
</gene>
<dbReference type="EMBL" id="JANAVB010006797">
    <property type="protein sequence ID" value="KAJ6844019.1"/>
    <property type="molecule type" value="Genomic_DNA"/>
</dbReference>
<dbReference type="AlphaFoldDB" id="A0AAX6HSI7"/>
<name>A0AAX6HSI7_IRIPA</name>
<proteinExistence type="predicted"/>
<comment type="caution">
    <text evidence="1">The sequence shown here is derived from an EMBL/GenBank/DDBJ whole genome shotgun (WGS) entry which is preliminary data.</text>
</comment>
<evidence type="ECO:0000313" key="2">
    <source>
        <dbReference type="Proteomes" id="UP001140949"/>
    </source>
</evidence>
<reference evidence="1" key="1">
    <citation type="journal article" date="2023" name="GigaByte">
        <title>Genome assembly of the bearded iris, Iris pallida Lam.</title>
        <authorList>
            <person name="Bruccoleri R.E."/>
            <person name="Oakeley E.J."/>
            <person name="Faust A.M.E."/>
            <person name="Altorfer M."/>
            <person name="Dessus-Babus S."/>
            <person name="Burckhardt D."/>
            <person name="Oertli M."/>
            <person name="Naumann U."/>
            <person name="Petersen F."/>
            <person name="Wong J."/>
        </authorList>
    </citation>
    <scope>NUCLEOTIDE SEQUENCE</scope>
    <source>
        <strain evidence="1">GSM-AAB239-AS_SAM_17_03QT</strain>
    </source>
</reference>
<reference evidence="1" key="2">
    <citation type="submission" date="2023-04" db="EMBL/GenBank/DDBJ databases">
        <authorList>
            <person name="Bruccoleri R.E."/>
            <person name="Oakeley E.J."/>
            <person name="Faust A.-M."/>
            <person name="Dessus-Babus S."/>
            <person name="Altorfer M."/>
            <person name="Burckhardt D."/>
            <person name="Oertli M."/>
            <person name="Naumann U."/>
            <person name="Petersen F."/>
            <person name="Wong J."/>
        </authorList>
    </citation>
    <scope>NUCLEOTIDE SEQUENCE</scope>
    <source>
        <strain evidence="1">GSM-AAB239-AS_SAM_17_03QT</strain>
        <tissue evidence="1">Leaf</tissue>
    </source>
</reference>
<evidence type="ECO:0000313" key="1">
    <source>
        <dbReference type="EMBL" id="KAJ6844019.1"/>
    </source>
</evidence>